<dbReference type="GO" id="GO:0046872">
    <property type="term" value="F:metal ion binding"/>
    <property type="evidence" value="ECO:0007669"/>
    <property type="project" value="UniProtKB-KW"/>
</dbReference>
<comment type="caution">
    <text evidence="4">The sequence shown here is derived from an EMBL/GenBank/DDBJ whole genome shotgun (WGS) entry which is preliminary data.</text>
</comment>
<evidence type="ECO:0000313" key="5">
    <source>
        <dbReference type="Proteomes" id="UP000186922"/>
    </source>
</evidence>
<name>A0A1D1VFM9_RAMVA</name>
<evidence type="ECO:0000256" key="1">
    <source>
        <dbReference type="ARBA" id="ARBA00001968"/>
    </source>
</evidence>
<sequence>MDLCWLKAADISLFCKAVRRKGTPLRDVWGFIDGTFRPCYRQKVDQKTIYSGHYRLHGLKFQPVMAPNGLVVNLDGPWPGRRQDSGMLAESGLLVLLKNKMAETGNICRLYGYPVYPISEYLEAPFRAGAAELTQEEKEFNEAMSGVRMNVEWGSGEVVQQFAFLDYSKNLEVLWQPVGTLYTVGTHSTNCIVCLGHAEQIHLKFIPLQLNTLTKSRKSAVQT</sequence>
<dbReference type="Proteomes" id="UP000186922">
    <property type="component" value="Unassembled WGS sequence"/>
</dbReference>
<evidence type="ECO:0000256" key="2">
    <source>
        <dbReference type="ARBA" id="ARBA00022723"/>
    </source>
</evidence>
<dbReference type="Pfam" id="PF13359">
    <property type="entry name" value="DDE_Tnp_4"/>
    <property type="match status" value="1"/>
</dbReference>
<proteinExistence type="predicted"/>
<accession>A0A1D1VFM9</accession>
<keyword evidence="5" id="KW-1185">Reference proteome</keyword>
<gene>
    <name evidence="4" type="primary">RvY_08953-1</name>
    <name evidence="4" type="synonym">RvY_08953.1</name>
    <name evidence="4" type="ORF">RvY_08953</name>
</gene>
<dbReference type="EMBL" id="BDGG01000004">
    <property type="protein sequence ID" value="GAU97703.1"/>
    <property type="molecule type" value="Genomic_DNA"/>
</dbReference>
<organism evidence="4 5">
    <name type="scientific">Ramazzottius varieornatus</name>
    <name type="common">Water bear</name>
    <name type="synonym">Tardigrade</name>
    <dbReference type="NCBI Taxonomy" id="947166"/>
    <lineage>
        <taxon>Eukaryota</taxon>
        <taxon>Metazoa</taxon>
        <taxon>Ecdysozoa</taxon>
        <taxon>Tardigrada</taxon>
        <taxon>Eutardigrada</taxon>
        <taxon>Parachela</taxon>
        <taxon>Hypsibioidea</taxon>
        <taxon>Ramazzottiidae</taxon>
        <taxon>Ramazzottius</taxon>
    </lineage>
</organism>
<dbReference type="OrthoDB" id="5978526at2759"/>
<protein>
    <recommendedName>
        <fullName evidence="3">DDE Tnp4 domain-containing protein</fullName>
    </recommendedName>
</protein>
<dbReference type="AlphaFoldDB" id="A0A1D1VFM9"/>
<evidence type="ECO:0000313" key="4">
    <source>
        <dbReference type="EMBL" id="GAU97703.1"/>
    </source>
</evidence>
<keyword evidence="2" id="KW-0479">Metal-binding</keyword>
<evidence type="ECO:0000259" key="3">
    <source>
        <dbReference type="Pfam" id="PF13359"/>
    </source>
</evidence>
<reference evidence="4 5" key="1">
    <citation type="journal article" date="2016" name="Nat. Commun.">
        <title>Extremotolerant tardigrade genome and improved radiotolerance of human cultured cells by tardigrade-unique protein.</title>
        <authorList>
            <person name="Hashimoto T."/>
            <person name="Horikawa D.D."/>
            <person name="Saito Y."/>
            <person name="Kuwahara H."/>
            <person name="Kozuka-Hata H."/>
            <person name="Shin-I T."/>
            <person name="Minakuchi Y."/>
            <person name="Ohishi K."/>
            <person name="Motoyama A."/>
            <person name="Aizu T."/>
            <person name="Enomoto A."/>
            <person name="Kondo K."/>
            <person name="Tanaka S."/>
            <person name="Hara Y."/>
            <person name="Koshikawa S."/>
            <person name="Sagara H."/>
            <person name="Miura T."/>
            <person name="Yokobori S."/>
            <person name="Miyagawa K."/>
            <person name="Suzuki Y."/>
            <person name="Kubo T."/>
            <person name="Oyama M."/>
            <person name="Kohara Y."/>
            <person name="Fujiyama A."/>
            <person name="Arakawa K."/>
            <person name="Katayama T."/>
            <person name="Toyoda A."/>
            <person name="Kunieda T."/>
        </authorList>
    </citation>
    <scope>NUCLEOTIDE SEQUENCE [LARGE SCALE GENOMIC DNA]</scope>
    <source>
        <strain evidence="4 5">YOKOZUNA-1</strain>
    </source>
</reference>
<comment type="cofactor">
    <cofactor evidence="1">
        <name>a divalent metal cation</name>
        <dbReference type="ChEBI" id="CHEBI:60240"/>
    </cofactor>
</comment>
<feature type="domain" description="DDE Tnp4" evidence="3">
    <location>
        <begin position="32"/>
        <end position="166"/>
    </location>
</feature>
<dbReference type="InterPro" id="IPR027806">
    <property type="entry name" value="HARBI1_dom"/>
</dbReference>
<dbReference type="STRING" id="947166.A0A1D1VFM9"/>